<feature type="transmembrane region" description="Helical" evidence="5">
    <location>
        <begin position="223"/>
        <end position="244"/>
    </location>
</feature>
<dbReference type="FunFam" id="1.20.1250.20:FF:000249">
    <property type="entry name" value="facilitated trehalose transporter Tret1"/>
    <property type="match status" value="1"/>
</dbReference>
<dbReference type="PROSITE" id="PS50850">
    <property type="entry name" value="MFS"/>
    <property type="match status" value="1"/>
</dbReference>
<dbReference type="PANTHER" id="PTHR48021">
    <property type="match status" value="1"/>
</dbReference>
<dbReference type="EMBL" id="LR899012">
    <property type="protein sequence ID" value="CAD7088434.1"/>
    <property type="molecule type" value="Genomic_DNA"/>
</dbReference>
<dbReference type="PROSITE" id="PS00217">
    <property type="entry name" value="SUGAR_TRANSPORT_2"/>
    <property type="match status" value="1"/>
</dbReference>
<feature type="transmembrane region" description="Helical" evidence="5">
    <location>
        <begin position="199"/>
        <end position="217"/>
    </location>
</feature>
<evidence type="ECO:0000256" key="2">
    <source>
        <dbReference type="ARBA" id="ARBA00022692"/>
    </source>
</evidence>
<dbReference type="FunCoup" id="A0A7R8UYR0">
    <property type="interactions" value="28"/>
</dbReference>
<dbReference type="AlphaFoldDB" id="A0A7R8UYR0"/>
<dbReference type="InterPro" id="IPR005828">
    <property type="entry name" value="MFS_sugar_transport-like"/>
</dbReference>
<feature type="transmembrane region" description="Helical" evidence="5">
    <location>
        <begin position="112"/>
        <end position="133"/>
    </location>
</feature>
<dbReference type="Gene3D" id="1.20.1250.20">
    <property type="entry name" value="MFS general substrate transporter like domains"/>
    <property type="match status" value="1"/>
</dbReference>
<dbReference type="InterPro" id="IPR020846">
    <property type="entry name" value="MFS_dom"/>
</dbReference>
<dbReference type="OrthoDB" id="4142200at2759"/>
<feature type="transmembrane region" description="Helical" evidence="5">
    <location>
        <begin position="440"/>
        <end position="462"/>
    </location>
</feature>
<feature type="domain" description="Major facilitator superfamily (MFS) profile" evidence="6">
    <location>
        <begin position="70"/>
        <end position="494"/>
    </location>
</feature>
<accession>A0A7R8UYR0</accession>
<keyword evidence="4 5" id="KW-0472">Membrane</keyword>
<evidence type="ECO:0000256" key="4">
    <source>
        <dbReference type="ARBA" id="ARBA00023136"/>
    </source>
</evidence>
<keyword evidence="2 5" id="KW-0812">Transmembrane</keyword>
<keyword evidence="8" id="KW-1185">Reference proteome</keyword>
<gene>
    <name evidence="7" type="ORF">HERILL_LOCUS11057</name>
</gene>
<feature type="transmembrane region" description="Helical" evidence="5">
    <location>
        <begin position="70"/>
        <end position="92"/>
    </location>
</feature>
<evidence type="ECO:0000256" key="5">
    <source>
        <dbReference type="SAM" id="Phobius"/>
    </source>
</evidence>
<dbReference type="Pfam" id="PF00083">
    <property type="entry name" value="Sugar_tr"/>
    <property type="match status" value="1"/>
</dbReference>
<dbReference type="InParanoid" id="A0A7R8UYR0"/>
<dbReference type="InterPro" id="IPR005829">
    <property type="entry name" value="Sugar_transporter_CS"/>
</dbReference>
<dbReference type="InterPro" id="IPR036259">
    <property type="entry name" value="MFS_trans_sf"/>
</dbReference>
<dbReference type="InterPro" id="IPR050549">
    <property type="entry name" value="MFS_Trehalose_Transporter"/>
</dbReference>
<proteinExistence type="predicted"/>
<dbReference type="PANTHER" id="PTHR48021:SF7">
    <property type="entry name" value="RH09188P"/>
    <property type="match status" value="1"/>
</dbReference>
<protein>
    <recommendedName>
        <fullName evidence="6">Major facilitator superfamily (MFS) profile domain-containing protein</fullName>
    </recommendedName>
</protein>
<evidence type="ECO:0000313" key="7">
    <source>
        <dbReference type="EMBL" id="CAD7088434.1"/>
    </source>
</evidence>
<dbReference type="SUPFAM" id="SSF103473">
    <property type="entry name" value="MFS general substrate transporter"/>
    <property type="match status" value="1"/>
</dbReference>
<feature type="transmembrane region" description="Helical" evidence="5">
    <location>
        <begin position="166"/>
        <end position="187"/>
    </location>
</feature>
<dbReference type="Proteomes" id="UP000594454">
    <property type="component" value="Chromosome 4"/>
</dbReference>
<evidence type="ECO:0000256" key="3">
    <source>
        <dbReference type="ARBA" id="ARBA00022989"/>
    </source>
</evidence>
<reference evidence="7 8" key="1">
    <citation type="submission" date="2020-11" db="EMBL/GenBank/DDBJ databases">
        <authorList>
            <person name="Wallbank WR R."/>
            <person name="Pardo Diaz C."/>
            <person name="Kozak K."/>
            <person name="Martin S."/>
            <person name="Jiggins C."/>
            <person name="Moest M."/>
            <person name="Warren A I."/>
            <person name="Generalovic N T."/>
            <person name="Byers J.R.P. K."/>
            <person name="Montejo-Kovacevich G."/>
            <person name="Yen C E."/>
        </authorList>
    </citation>
    <scope>NUCLEOTIDE SEQUENCE [LARGE SCALE GENOMIC DNA]</scope>
</reference>
<sequence>MAYKAPPPAVQLISHVLVWKLWEFFQCYRNKMTNHDTDRKGSYIPANQKDVEGCELFEIISTKRGIWNQIILSGAVLIVAAGCGMPIGYSAVLLPQLYNTSDLLQMDVQMGSWFASIHSLATPFGSLVSGWAADRVGRRTALLIASIPILAGWTTLATAQSHALLLIGRVVAGIGVGLVGAPAQILIAEIALPRIRGMLIGAPFISYSMGILLVYTLGSQLHWRLVAWLSTVLPILGTIALFFTPESPTWLARKGLLEKATSALTWLRGEELLAKRELDEILRRLKEEKTLEKSKEPIGSPILKSLIIINAFNFLQILSGTFLVVFYAVDIISEIGAHFDNMTAAIMTAVVRLGVTVIFCILLFVMRRRSMVLLSGLGSGVSALALGFYLLFQTDKTRTSVNTWITAGCIFLYIAFNTGFMILPGIMVGELLPAKIRGSVSGYVFAAFNIILFGVTKVFPYLQITLKTYGLFIMFGTASFIASLLMYLMLPETKNLTLGQIEDHFRSSSWLWITRKSRLKS</sequence>
<dbReference type="GO" id="GO:0022857">
    <property type="term" value="F:transmembrane transporter activity"/>
    <property type="evidence" value="ECO:0007669"/>
    <property type="project" value="InterPro"/>
</dbReference>
<feature type="transmembrane region" description="Helical" evidence="5">
    <location>
        <begin position="372"/>
        <end position="392"/>
    </location>
</feature>
<dbReference type="PROSITE" id="PS00216">
    <property type="entry name" value="SUGAR_TRANSPORT_1"/>
    <property type="match status" value="1"/>
</dbReference>
<evidence type="ECO:0000259" key="6">
    <source>
        <dbReference type="PROSITE" id="PS50850"/>
    </source>
</evidence>
<feature type="transmembrane region" description="Helical" evidence="5">
    <location>
        <begin position="468"/>
        <end position="490"/>
    </location>
</feature>
<feature type="transmembrane region" description="Helical" evidence="5">
    <location>
        <begin position="306"/>
        <end position="329"/>
    </location>
</feature>
<comment type="subcellular location">
    <subcellularLocation>
        <location evidence="1">Membrane</location>
        <topology evidence="1">Multi-pass membrane protein</topology>
    </subcellularLocation>
</comment>
<organism evidence="7 8">
    <name type="scientific">Hermetia illucens</name>
    <name type="common">Black soldier fly</name>
    <dbReference type="NCBI Taxonomy" id="343691"/>
    <lineage>
        <taxon>Eukaryota</taxon>
        <taxon>Metazoa</taxon>
        <taxon>Ecdysozoa</taxon>
        <taxon>Arthropoda</taxon>
        <taxon>Hexapoda</taxon>
        <taxon>Insecta</taxon>
        <taxon>Pterygota</taxon>
        <taxon>Neoptera</taxon>
        <taxon>Endopterygota</taxon>
        <taxon>Diptera</taxon>
        <taxon>Brachycera</taxon>
        <taxon>Stratiomyomorpha</taxon>
        <taxon>Stratiomyidae</taxon>
        <taxon>Hermetiinae</taxon>
        <taxon>Hermetia</taxon>
    </lineage>
</organism>
<keyword evidence="3 5" id="KW-1133">Transmembrane helix</keyword>
<feature type="transmembrane region" description="Helical" evidence="5">
    <location>
        <begin position="341"/>
        <end position="365"/>
    </location>
</feature>
<dbReference type="GO" id="GO:0016020">
    <property type="term" value="C:membrane"/>
    <property type="evidence" value="ECO:0007669"/>
    <property type="project" value="UniProtKB-SubCell"/>
</dbReference>
<evidence type="ECO:0000256" key="1">
    <source>
        <dbReference type="ARBA" id="ARBA00004141"/>
    </source>
</evidence>
<feature type="transmembrane region" description="Helical" evidence="5">
    <location>
        <begin position="404"/>
        <end position="428"/>
    </location>
</feature>
<name>A0A7R8UYR0_HERIL</name>
<feature type="transmembrane region" description="Helical" evidence="5">
    <location>
        <begin position="140"/>
        <end position="160"/>
    </location>
</feature>
<evidence type="ECO:0000313" key="8">
    <source>
        <dbReference type="Proteomes" id="UP000594454"/>
    </source>
</evidence>